<gene>
    <name evidence="2" type="ORF">POM88_028995</name>
</gene>
<keyword evidence="3" id="KW-1185">Reference proteome</keyword>
<dbReference type="PROSITE" id="PS51671">
    <property type="entry name" value="ACT"/>
    <property type="match status" value="1"/>
</dbReference>
<reference evidence="2" key="1">
    <citation type="submission" date="2023-02" db="EMBL/GenBank/DDBJ databases">
        <title>Genome of toxic invasive species Heracleum sosnowskyi carries increased number of genes despite the absence of recent whole-genome duplications.</title>
        <authorList>
            <person name="Schelkunov M."/>
            <person name="Shtratnikova V."/>
            <person name="Makarenko M."/>
            <person name="Klepikova A."/>
            <person name="Omelchenko D."/>
            <person name="Novikova G."/>
            <person name="Obukhova E."/>
            <person name="Bogdanov V."/>
            <person name="Penin A."/>
            <person name="Logacheva M."/>
        </authorList>
    </citation>
    <scope>NUCLEOTIDE SEQUENCE</scope>
    <source>
        <strain evidence="2">Hsosn_3</strain>
        <tissue evidence="2">Leaf</tissue>
    </source>
</reference>
<reference evidence="2" key="2">
    <citation type="submission" date="2023-05" db="EMBL/GenBank/DDBJ databases">
        <authorList>
            <person name="Schelkunov M.I."/>
        </authorList>
    </citation>
    <scope>NUCLEOTIDE SEQUENCE</scope>
    <source>
        <strain evidence="2">Hsosn_3</strain>
        <tissue evidence="2">Leaf</tissue>
    </source>
</reference>
<proteinExistence type="predicted"/>
<dbReference type="Proteomes" id="UP001237642">
    <property type="component" value="Unassembled WGS sequence"/>
</dbReference>
<organism evidence="2 3">
    <name type="scientific">Heracleum sosnowskyi</name>
    <dbReference type="NCBI Taxonomy" id="360622"/>
    <lineage>
        <taxon>Eukaryota</taxon>
        <taxon>Viridiplantae</taxon>
        <taxon>Streptophyta</taxon>
        <taxon>Embryophyta</taxon>
        <taxon>Tracheophyta</taxon>
        <taxon>Spermatophyta</taxon>
        <taxon>Magnoliopsida</taxon>
        <taxon>eudicotyledons</taxon>
        <taxon>Gunneridae</taxon>
        <taxon>Pentapetalae</taxon>
        <taxon>asterids</taxon>
        <taxon>campanulids</taxon>
        <taxon>Apiales</taxon>
        <taxon>Apiaceae</taxon>
        <taxon>Apioideae</taxon>
        <taxon>apioid superclade</taxon>
        <taxon>Tordylieae</taxon>
        <taxon>Tordyliinae</taxon>
        <taxon>Heracleum</taxon>
    </lineage>
</organism>
<evidence type="ECO:0000313" key="2">
    <source>
        <dbReference type="EMBL" id="KAK1372802.1"/>
    </source>
</evidence>
<feature type="domain" description="ACT" evidence="1">
    <location>
        <begin position="103"/>
        <end position="134"/>
    </location>
</feature>
<sequence>MLKANQFILMSLGHLQQVPDQSTTLDAEINTFSGGHHLVPMPNHLRLIELHSENILCNLPQAELRLLCSLLANKGLSDNAYVLVAEVLKKLVAIVPVYCHLFISELAGIDRPGLLSQVCAVSTDLHCNLVNAEI</sequence>
<dbReference type="AlphaFoldDB" id="A0AAD8HSV8"/>
<name>A0AAD8HSV8_9APIA</name>
<dbReference type="InterPro" id="IPR002912">
    <property type="entry name" value="ACT_dom"/>
</dbReference>
<accession>A0AAD8HSV8</accession>
<protein>
    <recommendedName>
        <fullName evidence="1">ACT domain-containing protein</fullName>
    </recommendedName>
</protein>
<comment type="caution">
    <text evidence="2">The sequence shown here is derived from an EMBL/GenBank/DDBJ whole genome shotgun (WGS) entry which is preliminary data.</text>
</comment>
<evidence type="ECO:0000259" key="1">
    <source>
        <dbReference type="PROSITE" id="PS51671"/>
    </source>
</evidence>
<dbReference type="EMBL" id="JAUIZM010000007">
    <property type="protein sequence ID" value="KAK1372802.1"/>
    <property type="molecule type" value="Genomic_DNA"/>
</dbReference>
<evidence type="ECO:0000313" key="3">
    <source>
        <dbReference type="Proteomes" id="UP001237642"/>
    </source>
</evidence>